<dbReference type="AlphaFoldDB" id="A0A9P9YDM6"/>
<evidence type="ECO:0000313" key="3">
    <source>
        <dbReference type="EMBL" id="KAI8034996.1"/>
    </source>
</evidence>
<feature type="region of interest" description="Disordered" evidence="1">
    <location>
        <begin position="95"/>
        <end position="145"/>
    </location>
</feature>
<evidence type="ECO:0000313" key="4">
    <source>
        <dbReference type="Proteomes" id="UP001059596"/>
    </source>
</evidence>
<proteinExistence type="predicted"/>
<accession>A0A9P9YDM6</accession>
<keyword evidence="2" id="KW-0812">Transmembrane</keyword>
<dbReference type="EMBL" id="JAMKOV010000051">
    <property type="protein sequence ID" value="KAI8034996.1"/>
    <property type="molecule type" value="Genomic_DNA"/>
</dbReference>
<sequence>MTPFDDFVYLINHVLLGEEPTIEDFILLVGTLVAFIAFILWCCFPIQPKVGSVQTDIPDLSVDNYPFNLYFPLTGAWAPSPVHVQNHPESIKAFDASTSTDDAPNPGGSDSVSGSATGSSTSTSASVSASASNPTQYNGSSGSGSYSKNGTVAMHNYYVKNGHHCCT</sequence>
<name>A0A9P9YDM6_9MUSC</name>
<comment type="caution">
    <text evidence="3">The sequence shown here is derived from an EMBL/GenBank/DDBJ whole genome shotgun (WGS) entry which is preliminary data.</text>
</comment>
<dbReference type="Proteomes" id="UP001059596">
    <property type="component" value="Unassembled WGS sequence"/>
</dbReference>
<reference evidence="3" key="1">
    <citation type="journal article" date="2023" name="Genome Biol. Evol.">
        <title>Long-read-based Genome Assembly of Drosophila gunungcola Reveals Fewer Chemosensory Genes in Flower-breeding Species.</title>
        <authorList>
            <person name="Negi A."/>
            <person name="Liao B.Y."/>
            <person name="Yeh S.D."/>
        </authorList>
    </citation>
    <scope>NUCLEOTIDE SEQUENCE</scope>
    <source>
        <strain evidence="3">Sukarami</strain>
    </source>
</reference>
<protein>
    <submittedName>
        <fullName evidence="3">Uncharacterized protein</fullName>
    </submittedName>
</protein>
<feature type="compositionally biased region" description="Low complexity" evidence="1">
    <location>
        <begin position="107"/>
        <end position="145"/>
    </location>
</feature>
<gene>
    <name evidence="3" type="ORF">M5D96_012219</name>
</gene>
<keyword evidence="2" id="KW-1133">Transmembrane helix</keyword>
<evidence type="ECO:0000256" key="1">
    <source>
        <dbReference type="SAM" id="MobiDB-lite"/>
    </source>
</evidence>
<organism evidence="3 4">
    <name type="scientific">Drosophila gunungcola</name>
    <name type="common">fruit fly</name>
    <dbReference type="NCBI Taxonomy" id="103775"/>
    <lineage>
        <taxon>Eukaryota</taxon>
        <taxon>Metazoa</taxon>
        <taxon>Ecdysozoa</taxon>
        <taxon>Arthropoda</taxon>
        <taxon>Hexapoda</taxon>
        <taxon>Insecta</taxon>
        <taxon>Pterygota</taxon>
        <taxon>Neoptera</taxon>
        <taxon>Endopterygota</taxon>
        <taxon>Diptera</taxon>
        <taxon>Brachycera</taxon>
        <taxon>Muscomorpha</taxon>
        <taxon>Ephydroidea</taxon>
        <taxon>Drosophilidae</taxon>
        <taxon>Drosophila</taxon>
        <taxon>Sophophora</taxon>
    </lineage>
</organism>
<keyword evidence="2" id="KW-0472">Membrane</keyword>
<feature type="transmembrane region" description="Helical" evidence="2">
    <location>
        <begin position="25"/>
        <end position="44"/>
    </location>
</feature>
<keyword evidence="4" id="KW-1185">Reference proteome</keyword>
<evidence type="ECO:0000256" key="2">
    <source>
        <dbReference type="SAM" id="Phobius"/>
    </source>
</evidence>